<keyword evidence="3" id="KW-1003">Cell membrane</keyword>
<dbReference type="AlphaFoldDB" id="A0A6J4RL72"/>
<dbReference type="Pfam" id="PF07690">
    <property type="entry name" value="MFS_1"/>
    <property type="match status" value="1"/>
</dbReference>
<dbReference type="InterPro" id="IPR011701">
    <property type="entry name" value="MFS"/>
</dbReference>
<accession>A0A6J4RL72</accession>
<keyword evidence="4 9" id="KW-0812">Transmembrane</keyword>
<evidence type="ECO:0000256" key="6">
    <source>
        <dbReference type="ARBA" id="ARBA00023136"/>
    </source>
</evidence>
<dbReference type="PANTHER" id="PTHR23513">
    <property type="entry name" value="INTEGRAL MEMBRANE EFFLUX PROTEIN-RELATED"/>
    <property type="match status" value="1"/>
</dbReference>
<keyword evidence="6 9" id="KW-0472">Membrane</keyword>
<organism evidence="11">
    <name type="scientific">uncultured Rubrobacteraceae bacterium</name>
    <dbReference type="NCBI Taxonomy" id="349277"/>
    <lineage>
        <taxon>Bacteria</taxon>
        <taxon>Bacillati</taxon>
        <taxon>Actinomycetota</taxon>
        <taxon>Rubrobacteria</taxon>
        <taxon>Rubrobacterales</taxon>
        <taxon>Rubrobacteraceae</taxon>
        <taxon>environmental samples</taxon>
    </lineage>
</organism>
<dbReference type="CDD" id="cd06173">
    <property type="entry name" value="MFS_MefA_like"/>
    <property type="match status" value="1"/>
</dbReference>
<feature type="transmembrane region" description="Helical" evidence="9">
    <location>
        <begin position="149"/>
        <end position="172"/>
    </location>
</feature>
<evidence type="ECO:0000256" key="7">
    <source>
        <dbReference type="ARBA" id="ARBA00038075"/>
    </source>
</evidence>
<dbReference type="Gene3D" id="1.20.1250.20">
    <property type="entry name" value="MFS general substrate transporter like domains"/>
    <property type="match status" value="1"/>
</dbReference>
<dbReference type="SUPFAM" id="SSF103473">
    <property type="entry name" value="MFS general substrate transporter"/>
    <property type="match status" value="1"/>
</dbReference>
<evidence type="ECO:0000256" key="2">
    <source>
        <dbReference type="ARBA" id="ARBA00022448"/>
    </source>
</evidence>
<evidence type="ECO:0000256" key="5">
    <source>
        <dbReference type="ARBA" id="ARBA00022989"/>
    </source>
</evidence>
<comment type="similarity">
    <text evidence="7">Belongs to the major facilitator superfamily. Drug:H(+) antiporter-3 (DHA3) (TC 2.A.1.21) family.</text>
</comment>
<comment type="subcellular location">
    <subcellularLocation>
        <location evidence="1">Cell membrane</location>
        <topology evidence="1">Multi-pass membrane protein</topology>
    </subcellularLocation>
</comment>
<feature type="transmembrane region" description="Helical" evidence="9">
    <location>
        <begin position="381"/>
        <end position="400"/>
    </location>
</feature>
<evidence type="ECO:0000256" key="8">
    <source>
        <dbReference type="ARBA" id="ARBA00040914"/>
    </source>
</evidence>
<keyword evidence="2" id="KW-0813">Transport</keyword>
<dbReference type="PANTHER" id="PTHR23513:SF9">
    <property type="entry name" value="ENTEROBACTIN EXPORTER ENTS"/>
    <property type="match status" value="1"/>
</dbReference>
<feature type="transmembrane region" description="Helical" evidence="9">
    <location>
        <begin position="54"/>
        <end position="72"/>
    </location>
</feature>
<dbReference type="GO" id="GO:0022857">
    <property type="term" value="F:transmembrane transporter activity"/>
    <property type="evidence" value="ECO:0007669"/>
    <property type="project" value="InterPro"/>
</dbReference>
<evidence type="ECO:0000256" key="9">
    <source>
        <dbReference type="SAM" id="Phobius"/>
    </source>
</evidence>
<reference evidence="11" key="1">
    <citation type="submission" date="2020-02" db="EMBL/GenBank/DDBJ databases">
        <authorList>
            <person name="Meier V. D."/>
        </authorList>
    </citation>
    <scope>NUCLEOTIDE SEQUENCE</scope>
    <source>
        <strain evidence="11">AVDCRST_MAG05</strain>
    </source>
</reference>
<dbReference type="InterPro" id="IPR020846">
    <property type="entry name" value="MFS_dom"/>
</dbReference>
<dbReference type="GO" id="GO:0005886">
    <property type="term" value="C:plasma membrane"/>
    <property type="evidence" value="ECO:0007669"/>
    <property type="project" value="UniProtKB-SubCell"/>
</dbReference>
<evidence type="ECO:0000256" key="1">
    <source>
        <dbReference type="ARBA" id="ARBA00004651"/>
    </source>
</evidence>
<evidence type="ECO:0000256" key="4">
    <source>
        <dbReference type="ARBA" id="ARBA00022692"/>
    </source>
</evidence>
<evidence type="ECO:0000259" key="10">
    <source>
        <dbReference type="PROSITE" id="PS50850"/>
    </source>
</evidence>
<proteinExistence type="inferred from homology"/>
<dbReference type="InterPro" id="IPR036259">
    <property type="entry name" value="MFS_trans_sf"/>
</dbReference>
<feature type="transmembrane region" description="Helical" evidence="9">
    <location>
        <begin position="84"/>
        <end position="102"/>
    </location>
</feature>
<dbReference type="PROSITE" id="PS50850">
    <property type="entry name" value="MFS"/>
    <property type="match status" value="1"/>
</dbReference>
<name>A0A6J4RL72_9ACTN</name>
<feature type="transmembrane region" description="Helical" evidence="9">
    <location>
        <begin position="17"/>
        <end position="42"/>
    </location>
</feature>
<keyword evidence="5 9" id="KW-1133">Transmembrane helix</keyword>
<feature type="transmembrane region" description="Helical" evidence="9">
    <location>
        <begin position="232"/>
        <end position="255"/>
    </location>
</feature>
<sequence>MPGENVAPDRIRASLPIYAMLGATALSQVGNMLTFVAVPWFVLQTTGSAARTGIAGGAIALAAVLASLLGGPVVDRLGFKRTSVLSDLASGLTVAAIPLLYLTVGLEFWQLLALVFLGSLLDTPGMTARQGMIPGLSRRAGMPVERPNSAYQAIQQGSFLVGPPIAGILIASLGSSNVLFFDAATFAVSALLILAAVPRPNRLAEKEPGDGYLAELLGGLSFVWGNLAMRTIILAAVVCNFLASPLLAVILPVYAKQFVGSATGLGAMLAGFGGGALVGAVLYGMVGYRLPRRGTLVVCLGIFGLPLLALTVQPPLPVVVGALAVCGLANGPINPIIFTFVQERTPANMLGRVLGALIGLAMAAAPLGMVVAGFALEAAGIGGVLAGTVILYLTTTIFLAQSPPLRDMDRGLLKTREGETTAEVGGRKR</sequence>
<gene>
    <name evidence="11" type="ORF">AVDCRST_MAG05-903</name>
</gene>
<feature type="transmembrane region" description="Helical" evidence="9">
    <location>
        <begin position="353"/>
        <end position="375"/>
    </location>
</feature>
<feature type="domain" description="Major facilitator superfamily (MFS) profile" evidence="10">
    <location>
        <begin position="228"/>
        <end position="429"/>
    </location>
</feature>
<evidence type="ECO:0000313" key="11">
    <source>
        <dbReference type="EMBL" id="CAA9475551.1"/>
    </source>
</evidence>
<feature type="transmembrane region" description="Helical" evidence="9">
    <location>
        <begin position="318"/>
        <end position="341"/>
    </location>
</feature>
<feature type="transmembrane region" description="Helical" evidence="9">
    <location>
        <begin position="261"/>
        <end position="283"/>
    </location>
</feature>
<protein>
    <recommendedName>
        <fullName evidence="8">Multidrug efflux pump Tap</fullName>
    </recommendedName>
</protein>
<evidence type="ECO:0000256" key="3">
    <source>
        <dbReference type="ARBA" id="ARBA00022475"/>
    </source>
</evidence>
<feature type="transmembrane region" description="Helical" evidence="9">
    <location>
        <begin position="295"/>
        <end position="312"/>
    </location>
</feature>
<dbReference type="EMBL" id="CADCVM010000101">
    <property type="protein sequence ID" value="CAA9475551.1"/>
    <property type="molecule type" value="Genomic_DNA"/>
</dbReference>